<evidence type="ECO:0000256" key="9">
    <source>
        <dbReference type="HAMAP-Rule" id="MF_01148"/>
    </source>
</evidence>
<evidence type="ECO:0000313" key="11">
    <source>
        <dbReference type="EMBL" id="RDD65817.1"/>
    </source>
</evidence>
<keyword evidence="11" id="KW-0449">Lipoprotein</keyword>
<comment type="catalytic activity">
    <reaction evidence="9">
        <text>N-terminal S-1,2-diacyl-sn-glyceryl-L-cysteinyl-[lipoprotein] + a glycerophospholipid = N-acyl-S-1,2-diacyl-sn-glyceryl-L-cysteinyl-[lipoprotein] + a 2-acyl-sn-glycero-3-phospholipid + H(+)</text>
        <dbReference type="Rhea" id="RHEA:48228"/>
        <dbReference type="Rhea" id="RHEA-COMP:14681"/>
        <dbReference type="Rhea" id="RHEA-COMP:14684"/>
        <dbReference type="ChEBI" id="CHEBI:15378"/>
        <dbReference type="ChEBI" id="CHEBI:136912"/>
        <dbReference type="ChEBI" id="CHEBI:140656"/>
        <dbReference type="ChEBI" id="CHEBI:140657"/>
        <dbReference type="ChEBI" id="CHEBI:140660"/>
        <dbReference type="EC" id="2.3.1.269"/>
    </reaction>
</comment>
<evidence type="ECO:0000256" key="3">
    <source>
        <dbReference type="ARBA" id="ARBA00022475"/>
    </source>
</evidence>
<dbReference type="PANTHER" id="PTHR38686:SF1">
    <property type="entry name" value="APOLIPOPROTEIN N-ACYLTRANSFERASE"/>
    <property type="match status" value="1"/>
</dbReference>
<feature type="transmembrane region" description="Helical" evidence="9">
    <location>
        <begin position="188"/>
        <end position="209"/>
    </location>
</feature>
<dbReference type="NCBIfam" id="TIGR00546">
    <property type="entry name" value="lnt"/>
    <property type="match status" value="1"/>
</dbReference>
<evidence type="ECO:0000256" key="7">
    <source>
        <dbReference type="ARBA" id="ARBA00023136"/>
    </source>
</evidence>
<evidence type="ECO:0000313" key="12">
    <source>
        <dbReference type="Proteomes" id="UP000253977"/>
    </source>
</evidence>
<name>A0A369TNW8_9RHOB</name>
<feature type="transmembrane region" description="Helical" evidence="9">
    <location>
        <begin position="34"/>
        <end position="51"/>
    </location>
</feature>
<feature type="transmembrane region" description="Helical" evidence="9">
    <location>
        <begin position="122"/>
        <end position="145"/>
    </location>
</feature>
<dbReference type="GO" id="GO:0005886">
    <property type="term" value="C:plasma membrane"/>
    <property type="evidence" value="ECO:0007669"/>
    <property type="project" value="UniProtKB-SubCell"/>
</dbReference>
<dbReference type="Pfam" id="PF00795">
    <property type="entry name" value="CN_hydrolase"/>
    <property type="match status" value="1"/>
</dbReference>
<dbReference type="Pfam" id="PF20154">
    <property type="entry name" value="LNT_N"/>
    <property type="match status" value="1"/>
</dbReference>
<dbReference type="OrthoDB" id="9804277at2"/>
<dbReference type="PROSITE" id="PS50263">
    <property type="entry name" value="CN_HYDROLASE"/>
    <property type="match status" value="1"/>
</dbReference>
<feature type="domain" description="CN hydrolase" evidence="10">
    <location>
        <begin position="225"/>
        <end position="463"/>
    </location>
</feature>
<dbReference type="GO" id="GO:0016410">
    <property type="term" value="F:N-acyltransferase activity"/>
    <property type="evidence" value="ECO:0007669"/>
    <property type="project" value="UniProtKB-UniRule"/>
</dbReference>
<dbReference type="Gene3D" id="3.60.110.10">
    <property type="entry name" value="Carbon-nitrogen hydrolase"/>
    <property type="match status" value="1"/>
</dbReference>
<accession>A0A369TNW8</accession>
<dbReference type="InterPro" id="IPR004563">
    <property type="entry name" value="Apolipo_AcylTrfase"/>
</dbReference>
<evidence type="ECO:0000259" key="10">
    <source>
        <dbReference type="PROSITE" id="PS50263"/>
    </source>
</evidence>
<dbReference type="PANTHER" id="PTHR38686">
    <property type="entry name" value="APOLIPOPROTEIN N-ACYLTRANSFERASE"/>
    <property type="match status" value="1"/>
</dbReference>
<keyword evidence="4 9" id="KW-0808">Transferase</keyword>
<gene>
    <name evidence="9 11" type="primary">lnt</name>
    <name evidence="11" type="ORF">DU478_12930</name>
</gene>
<evidence type="ECO:0000256" key="4">
    <source>
        <dbReference type="ARBA" id="ARBA00022679"/>
    </source>
</evidence>
<dbReference type="HAMAP" id="MF_01148">
    <property type="entry name" value="Lnt"/>
    <property type="match status" value="1"/>
</dbReference>
<comment type="similarity">
    <text evidence="2 9">Belongs to the CN hydrolase family. Apolipoprotein N-acyltransferase subfamily.</text>
</comment>
<keyword evidence="3 9" id="KW-1003">Cell membrane</keyword>
<dbReference type="GO" id="GO:0042158">
    <property type="term" value="P:lipoprotein biosynthetic process"/>
    <property type="evidence" value="ECO:0007669"/>
    <property type="project" value="UniProtKB-UniRule"/>
</dbReference>
<reference evidence="11 12" key="1">
    <citation type="submission" date="2018-07" db="EMBL/GenBank/DDBJ databases">
        <title>Thalassococcus profundi sp. nov., a marine bacterium isolated from deep seawater of Okinawa Trough.</title>
        <authorList>
            <person name="Yu M."/>
        </authorList>
    </citation>
    <scope>NUCLEOTIDE SEQUENCE [LARGE SCALE GENOMIC DNA]</scope>
    <source>
        <strain evidence="11 12">WRAS1</strain>
    </source>
</reference>
<dbReference type="EMBL" id="QPMK01000009">
    <property type="protein sequence ID" value="RDD65817.1"/>
    <property type="molecule type" value="Genomic_DNA"/>
</dbReference>
<dbReference type="Proteomes" id="UP000253977">
    <property type="component" value="Unassembled WGS sequence"/>
</dbReference>
<feature type="transmembrane region" description="Helical" evidence="9">
    <location>
        <begin position="476"/>
        <end position="492"/>
    </location>
</feature>
<protein>
    <recommendedName>
        <fullName evidence="9">Apolipoprotein N-acyltransferase</fullName>
        <shortName evidence="9">ALP N-acyltransferase</shortName>
        <ecNumber evidence="9">2.3.1.269</ecNumber>
    </recommendedName>
</protein>
<dbReference type="InterPro" id="IPR003010">
    <property type="entry name" value="C-N_Hydrolase"/>
</dbReference>
<comment type="pathway">
    <text evidence="9">Protein modification; lipoprotein biosynthesis (N-acyl transfer).</text>
</comment>
<evidence type="ECO:0000256" key="2">
    <source>
        <dbReference type="ARBA" id="ARBA00010065"/>
    </source>
</evidence>
<dbReference type="InterPro" id="IPR045378">
    <property type="entry name" value="LNT_N"/>
</dbReference>
<evidence type="ECO:0000256" key="6">
    <source>
        <dbReference type="ARBA" id="ARBA00022989"/>
    </source>
</evidence>
<comment type="subcellular location">
    <subcellularLocation>
        <location evidence="1 9">Cell membrane</location>
        <topology evidence="1 9">Multi-pass membrane protein</topology>
    </subcellularLocation>
</comment>
<organism evidence="11 12">
    <name type="scientific">Thalassococcus profundi</name>
    <dbReference type="NCBI Taxonomy" id="2282382"/>
    <lineage>
        <taxon>Bacteria</taxon>
        <taxon>Pseudomonadati</taxon>
        <taxon>Pseudomonadota</taxon>
        <taxon>Alphaproteobacteria</taxon>
        <taxon>Rhodobacterales</taxon>
        <taxon>Roseobacteraceae</taxon>
        <taxon>Thalassococcus</taxon>
    </lineage>
</organism>
<dbReference type="EC" id="2.3.1.269" evidence="9"/>
<dbReference type="CDD" id="cd07571">
    <property type="entry name" value="ALP_N-acyl_transferase"/>
    <property type="match status" value="1"/>
</dbReference>
<feature type="transmembrane region" description="Helical" evidence="9">
    <location>
        <begin position="157"/>
        <end position="181"/>
    </location>
</feature>
<keyword evidence="5 9" id="KW-0812">Transmembrane</keyword>
<keyword evidence="8 9" id="KW-0012">Acyltransferase</keyword>
<keyword evidence="6 9" id="KW-1133">Transmembrane helix</keyword>
<dbReference type="AlphaFoldDB" id="A0A369TNW8"/>
<comment type="function">
    <text evidence="9">Catalyzes the phospholipid dependent N-acylation of the N-terminal cysteine of apolipoprotein, the last step in lipoprotein maturation.</text>
</comment>
<sequence length="501" mass="53167">MPAPAVRDTVIGPYARLPLAIGAGALFALGQAPFDLWPVALCGLVAGVWLLDRHMPAHSGAGIGWGFGLGYFALALSWIYEPFQIDAAATGWMAPFAVVGLAGGLALFWALAFWATARTGRLWALIPFFAGAELMRTYVLTGFPWALLPYVWAPTNAIQWVSVVGPHGLSLLTAGVAVLVVQALRRRNLGFGAGAAALVAGLIGGGALIKPAPQDLADRPVVRLIQPNAPQQEKWRRDMIPVFFNRQVDLTAAGPPADLVVWSETALPMLLANAGEALAVIRDAAGPVPVVVGVQREEAGNYYNSLVAVQPGTEVYQYYDKHHLVPFGEYMPMASVFARFNIFGLATRAEGGYAAGPGPALLDLGPLGRALPLICYEAVFPQDVGTAPERPDMLLQITNDAWFGTWSGPYQHLVQARIRAIEQGLPMLRSANTGVSAVIDGGGRVLASLPLGVAGKLDHPLPPPLPPTIYARTGDLPAFALIAMLAAAAVITRRRRPPNTD</sequence>
<keyword evidence="7 9" id="KW-0472">Membrane</keyword>
<feature type="transmembrane region" description="Helical" evidence="9">
    <location>
        <begin position="92"/>
        <end position="115"/>
    </location>
</feature>
<dbReference type="SUPFAM" id="SSF56317">
    <property type="entry name" value="Carbon-nitrogen hydrolase"/>
    <property type="match status" value="1"/>
</dbReference>
<keyword evidence="12" id="KW-1185">Reference proteome</keyword>
<evidence type="ECO:0000256" key="5">
    <source>
        <dbReference type="ARBA" id="ARBA00022692"/>
    </source>
</evidence>
<evidence type="ECO:0000256" key="1">
    <source>
        <dbReference type="ARBA" id="ARBA00004651"/>
    </source>
</evidence>
<evidence type="ECO:0000256" key="8">
    <source>
        <dbReference type="ARBA" id="ARBA00023315"/>
    </source>
</evidence>
<dbReference type="UniPathway" id="UPA00666"/>
<proteinExistence type="inferred from homology"/>
<dbReference type="InterPro" id="IPR036526">
    <property type="entry name" value="C-N_Hydrolase_sf"/>
</dbReference>
<comment type="caution">
    <text evidence="11">The sequence shown here is derived from an EMBL/GenBank/DDBJ whole genome shotgun (WGS) entry which is preliminary data.</text>
</comment>
<feature type="transmembrane region" description="Helical" evidence="9">
    <location>
        <begin position="63"/>
        <end position="80"/>
    </location>
</feature>